<evidence type="ECO:0000313" key="1">
    <source>
        <dbReference type="EMBL" id="KAJ8621312.1"/>
    </source>
</evidence>
<sequence length="202" mass="22984">MTRASRFIEAEEDEARGRENLGDHYEGWTPGTDELIQEESTPSSSASMPEDSRVRSDLRERILKQKFLLSTAEVEFEFAKCHCCGLTEECTPEYIVKIRERYQGRWICGLCSEAVKDEMCRSERLIGMEEAMNRHMNFCTKFSSAAPSDSAEHLISAMRQLLRRSFDSPRALRSTPGSPQKREENGGRKLARAGSCFSRLEG</sequence>
<dbReference type="Proteomes" id="UP001234297">
    <property type="component" value="Chromosome 9"/>
</dbReference>
<proteinExistence type="predicted"/>
<dbReference type="EMBL" id="CM056817">
    <property type="protein sequence ID" value="KAJ8621312.1"/>
    <property type="molecule type" value="Genomic_DNA"/>
</dbReference>
<accession>A0ACC2KJF7</accession>
<comment type="caution">
    <text evidence="1">The sequence shown here is derived from an EMBL/GenBank/DDBJ whole genome shotgun (WGS) entry which is preliminary data.</text>
</comment>
<keyword evidence="2" id="KW-1185">Reference proteome</keyword>
<evidence type="ECO:0000313" key="2">
    <source>
        <dbReference type="Proteomes" id="UP001234297"/>
    </source>
</evidence>
<gene>
    <name evidence="1" type="ORF">MRB53_029841</name>
</gene>
<name>A0ACC2KJF7_PERAE</name>
<reference evidence="1 2" key="1">
    <citation type="journal article" date="2022" name="Hortic Res">
        <title>A haplotype resolved chromosomal level avocado genome allows analysis of novel avocado genes.</title>
        <authorList>
            <person name="Nath O."/>
            <person name="Fletcher S.J."/>
            <person name="Hayward A."/>
            <person name="Shaw L.M."/>
            <person name="Masouleh A.K."/>
            <person name="Furtado A."/>
            <person name="Henry R.J."/>
            <person name="Mitter N."/>
        </authorList>
    </citation>
    <scope>NUCLEOTIDE SEQUENCE [LARGE SCALE GENOMIC DNA]</scope>
    <source>
        <strain evidence="2">cv. Hass</strain>
    </source>
</reference>
<protein>
    <submittedName>
        <fullName evidence="1">Uncharacterized protein</fullName>
    </submittedName>
</protein>
<organism evidence="1 2">
    <name type="scientific">Persea americana</name>
    <name type="common">Avocado</name>
    <dbReference type="NCBI Taxonomy" id="3435"/>
    <lineage>
        <taxon>Eukaryota</taxon>
        <taxon>Viridiplantae</taxon>
        <taxon>Streptophyta</taxon>
        <taxon>Embryophyta</taxon>
        <taxon>Tracheophyta</taxon>
        <taxon>Spermatophyta</taxon>
        <taxon>Magnoliopsida</taxon>
        <taxon>Magnoliidae</taxon>
        <taxon>Laurales</taxon>
        <taxon>Lauraceae</taxon>
        <taxon>Persea</taxon>
    </lineage>
</organism>